<feature type="compositionally biased region" description="Acidic residues" evidence="1">
    <location>
        <begin position="342"/>
        <end position="352"/>
    </location>
</feature>
<protein>
    <submittedName>
        <fullName evidence="4">Peptidyl-prolyl cis-trans isomerase</fullName>
    </submittedName>
</protein>
<organism evidence="4 5">
    <name type="scientific">Candidatus Mediterraneibacter stercorigallinarum</name>
    <dbReference type="NCBI Taxonomy" id="2838686"/>
    <lineage>
        <taxon>Bacteria</taxon>
        <taxon>Bacillati</taxon>
        <taxon>Bacillota</taxon>
        <taxon>Clostridia</taxon>
        <taxon>Lachnospirales</taxon>
        <taxon>Lachnospiraceae</taxon>
        <taxon>Mediterraneibacter</taxon>
    </lineage>
</organism>
<keyword evidence="2" id="KW-0732">Signal</keyword>
<evidence type="ECO:0000256" key="1">
    <source>
        <dbReference type="SAM" id="MobiDB-lite"/>
    </source>
</evidence>
<dbReference type="InterPro" id="IPR000297">
    <property type="entry name" value="PPIase_PpiC"/>
</dbReference>
<keyword evidence="4" id="KW-0413">Isomerase</keyword>
<feature type="chain" id="PRO_5038736371" evidence="2">
    <location>
        <begin position="25"/>
        <end position="391"/>
    </location>
</feature>
<evidence type="ECO:0000313" key="4">
    <source>
        <dbReference type="EMBL" id="HIZ13827.1"/>
    </source>
</evidence>
<reference evidence="4" key="1">
    <citation type="journal article" date="2021" name="PeerJ">
        <title>Extensive microbial diversity within the chicken gut microbiome revealed by metagenomics and culture.</title>
        <authorList>
            <person name="Gilroy R."/>
            <person name="Ravi A."/>
            <person name="Getino M."/>
            <person name="Pursley I."/>
            <person name="Horton D.L."/>
            <person name="Alikhan N.F."/>
            <person name="Baker D."/>
            <person name="Gharbi K."/>
            <person name="Hall N."/>
            <person name="Watson M."/>
            <person name="Adriaenssens E.M."/>
            <person name="Foster-Nyarko E."/>
            <person name="Jarju S."/>
            <person name="Secka A."/>
            <person name="Antonio M."/>
            <person name="Oren A."/>
            <person name="Chaudhuri R.R."/>
            <person name="La Ragione R."/>
            <person name="Hildebrand F."/>
            <person name="Pallen M.J."/>
        </authorList>
    </citation>
    <scope>NUCLEOTIDE SEQUENCE</scope>
    <source>
        <strain evidence="4">ChiGjej1B1-13045</strain>
    </source>
</reference>
<dbReference type="EMBL" id="DXCD01000208">
    <property type="protein sequence ID" value="HIZ13827.1"/>
    <property type="molecule type" value="Genomic_DNA"/>
</dbReference>
<feature type="region of interest" description="Disordered" evidence="1">
    <location>
        <begin position="339"/>
        <end position="391"/>
    </location>
</feature>
<dbReference type="GO" id="GO:0003755">
    <property type="term" value="F:peptidyl-prolyl cis-trans isomerase activity"/>
    <property type="evidence" value="ECO:0007669"/>
    <property type="project" value="InterPro"/>
</dbReference>
<dbReference type="InterPro" id="IPR046357">
    <property type="entry name" value="PPIase_dom_sf"/>
</dbReference>
<dbReference type="Proteomes" id="UP000824017">
    <property type="component" value="Unassembled WGS sequence"/>
</dbReference>
<dbReference type="Pfam" id="PF00639">
    <property type="entry name" value="Rotamase"/>
    <property type="match status" value="1"/>
</dbReference>
<sequence>MVRFGKKAAVLTAAGMLAAVSVTGCSGSIDTDAVVATVGDEEITLGVANFYARMMQGQYETYYASMMGTTAEEMWAQDAGDDMTYEESMKDSIMENLENLYIISQHAADYEVTLSEDEQKAIEDAAAQFSEDNTDEAKEIVSGYQKHIEKFLELSAIQNKMYTKMREGVDEEVSDEEAAQKSMQYVYFSYTTTDDSGNSTELTDEEKETLKTSAQSLLDRVRNGEDMATVATELGVEAQTATFDSESTSPNEDLVAAADALAAEGDMTEVIETDSGLYVGRLTSLLDREATDQEKENIVEQRRQDQYDSLLEEWRDAVDIEVNDKVWKKVDFDDTGVTIITSEEETSEDGTTDDGTTTDDGSTDTAADDGTADDAAAEDGSTDTAGTETAE</sequence>
<gene>
    <name evidence="4" type="ORF">H9817_07875</name>
</gene>
<feature type="compositionally biased region" description="Low complexity" evidence="1">
    <location>
        <begin position="353"/>
        <end position="365"/>
    </location>
</feature>
<proteinExistence type="predicted"/>
<dbReference type="SUPFAM" id="SSF109998">
    <property type="entry name" value="Triger factor/SurA peptide-binding domain-like"/>
    <property type="match status" value="1"/>
</dbReference>
<feature type="compositionally biased region" description="Acidic residues" evidence="1">
    <location>
        <begin position="366"/>
        <end position="381"/>
    </location>
</feature>
<dbReference type="InterPro" id="IPR027304">
    <property type="entry name" value="Trigger_fact/SurA_dom_sf"/>
</dbReference>
<evidence type="ECO:0000313" key="5">
    <source>
        <dbReference type="Proteomes" id="UP000824017"/>
    </source>
</evidence>
<dbReference type="Gene3D" id="3.10.50.40">
    <property type="match status" value="1"/>
</dbReference>
<evidence type="ECO:0000256" key="2">
    <source>
        <dbReference type="SAM" id="SignalP"/>
    </source>
</evidence>
<dbReference type="AlphaFoldDB" id="A0A9D2DBH7"/>
<feature type="domain" description="PpiC" evidence="3">
    <location>
        <begin position="202"/>
        <end position="281"/>
    </location>
</feature>
<feature type="compositionally biased region" description="Low complexity" evidence="1">
    <location>
        <begin position="382"/>
        <end position="391"/>
    </location>
</feature>
<reference evidence="4" key="2">
    <citation type="submission" date="2021-04" db="EMBL/GenBank/DDBJ databases">
        <authorList>
            <person name="Gilroy R."/>
        </authorList>
    </citation>
    <scope>NUCLEOTIDE SEQUENCE</scope>
    <source>
        <strain evidence="4">ChiGjej1B1-13045</strain>
    </source>
</reference>
<evidence type="ECO:0000259" key="3">
    <source>
        <dbReference type="Pfam" id="PF00639"/>
    </source>
</evidence>
<feature type="signal peptide" evidence="2">
    <location>
        <begin position="1"/>
        <end position="24"/>
    </location>
</feature>
<comment type="caution">
    <text evidence="4">The sequence shown here is derived from an EMBL/GenBank/DDBJ whole genome shotgun (WGS) entry which is preliminary data.</text>
</comment>
<dbReference type="PROSITE" id="PS51257">
    <property type="entry name" value="PROKAR_LIPOPROTEIN"/>
    <property type="match status" value="1"/>
</dbReference>
<name>A0A9D2DBH7_9FIRM</name>
<accession>A0A9D2DBH7</accession>